<comment type="caution">
    <text evidence="1">The sequence shown here is derived from an EMBL/GenBank/DDBJ whole genome shotgun (WGS) entry which is preliminary data.</text>
</comment>
<evidence type="ECO:0000313" key="1">
    <source>
        <dbReference type="EMBL" id="CAL8132788.1"/>
    </source>
</evidence>
<organism evidence="1 2">
    <name type="scientific">Orchesella dallaii</name>
    <dbReference type="NCBI Taxonomy" id="48710"/>
    <lineage>
        <taxon>Eukaryota</taxon>
        <taxon>Metazoa</taxon>
        <taxon>Ecdysozoa</taxon>
        <taxon>Arthropoda</taxon>
        <taxon>Hexapoda</taxon>
        <taxon>Collembola</taxon>
        <taxon>Entomobryomorpha</taxon>
        <taxon>Entomobryoidea</taxon>
        <taxon>Orchesellidae</taxon>
        <taxon>Orchesellinae</taxon>
        <taxon>Orchesella</taxon>
    </lineage>
</organism>
<proteinExistence type="predicted"/>
<accession>A0ABP1RPX8</accession>
<dbReference type="Proteomes" id="UP001642540">
    <property type="component" value="Unassembled WGS sequence"/>
</dbReference>
<feature type="non-terminal residue" evidence="1">
    <location>
        <position position="80"/>
    </location>
</feature>
<dbReference type="EMBL" id="CAXLJM020000093">
    <property type="protein sequence ID" value="CAL8132788.1"/>
    <property type="molecule type" value="Genomic_DNA"/>
</dbReference>
<name>A0ABP1RPX8_9HEXA</name>
<reference evidence="1 2" key="1">
    <citation type="submission" date="2024-08" db="EMBL/GenBank/DDBJ databases">
        <authorList>
            <person name="Cucini C."/>
            <person name="Frati F."/>
        </authorList>
    </citation>
    <scope>NUCLEOTIDE SEQUENCE [LARGE SCALE GENOMIC DNA]</scope>
</reference>
<keyword evidence="2" id="KW-1185">Reference proteome</keyword>
<gene>
    <name evidence="1" type="ORF">ODALV1_LOCUS24762</name>
</gene>
<protein>
    <submittedName>
        <fullName evidence="1">Uncharacterized protein</fullName>
    </submittedName>
</protein>
<evidence type="ECO:0000313" key="2">
    <source>
        <dbReference type="Proteomes" id="UP001642540"/>
    </source>
</evidence>
<sequence length="80" mass="9129">MFCIIEVEDEGGKSVEVVPQNWLGLPDQELEKSWRPREVTGKTSVALRKHLLHYQSMLSICFPCQCHQLSVLATVIKLFS</sequence>